<evidence type="ECO:0000256" key="1">
    <source>
        <dbReference type="SAM" id="Phobius"/>
    </source>
</evidence>
<keyword evidence="1" id="KW-0812">Transmembrane</keyword>
<protein>
    <recommendedName>
        <fullName evidence="2">Nucleoside transporter/FeoB GTPase Gate domain-containing protein</fullName>
    </recommendedName>
</protein>
<feature type="transmembrane region" description="Helical" evidence="1">
    <location>
        <begin position="50"/>
        <end position="76"/>
    </location>
</feature>
<proteinExistence type="predicted"/>
<feature type="transmembrane region" description="Helical" evidence="1">
    <location>
        <begin position="153"/>
        <end position="172"/>
    </location>
</feature>
<organism evidence="3 4">
    <name type="scientific">Insulibacter thermoxylanivorax</name>
    <dbReference type="NCBI Taxonomy" id="2749268"/>
    <lineage>
        <taxon>Bacteria</taxon>
        <taxon>Bacillati</taxon>
        <taxon>Bacillota</taxon>
        <taxon>Bacilli</taxon>
        <taxon>Bacillales</taxon>
        <taxon>Paenibacillaceae</taxon>
        <taxon>Insulibacter</taxon>
    </lineage>
</organism>
<dbReference type="RefSeq" id="WP_200966043.1">
    <property type="nucleotide sequence ID" value="NZ_BMAQ01000006.1"/>
</dbReference>
<feature type="transmembrane region" description="Helical" evidence="1">
    <location>
        <begin position="402"/>
        <end position="422"/>
    </location>
</feature>
<feature type="transmembrane region" description="Helical" evidence="1">
    <location>
        <begin position="300"/>
        <end position="319"/>
    </location>
</feature>
<name>A0A916QF35_9BACL</name>
<feature type="transmembrane region" description="Helical" evidence="1">
    <location>
        <begin position="126"/>
        <end position="147"/>
    </location>
</feature>
<reference evidence="3" key="1">
    <citation type="submission" date="2020-08" db="EMBL/GenBank/DDBJ databases">
        <authorList>
            <person name="Uke A."/>
            <person name="Chhe C."/>
            <person name="Baramee S."/>
            <person name="Kosugi A."/>
        </authorList>
    </citation>
    <scope>NUCLEOTIDE SEQUENCE</scope>
    <source>
        <strain evidence="3">DA-C8</strain>
    </source>
</reference>
<dbReference type="Pfam" id="PF07670">
    <property type="entry name" value="Gate"/>
    <property type="match status" value="1"/>
</dbReference>
<feature type="transmembrane region" description="Helical" evidence="1">
    <location>
        <begin position="12"/>
        <end position="30"/>
    </location>
</feature>
<dbReference type="Proteomes" id="UP000654993">
    <property type="component" value="Unassembled WGS sequence"/>
</dbReference>
<keyword evidence="1" id="KW-1133">Transmembrane helix</keyword>
<feature type="transmembrane region" description="Helical" evidence="1">
    <location>
        <begin position="232"/>
        <end position="249"/>
    </location>
</feature>
<evidence type="ECO:0000259" key="2">
    <source>
        <dbReference type="Pfam" id="PF07670"/>
    </source>
</evidence>
<dbReference type="PROSITE" id="PS51257">
    <property type="entry name" value="PROKAR_LIPOPROTEIN"/>
    <property type="match status" value="1"/>
</dbReference>
<accession>A0A916QF35</accession>
<comment type="caution">
    <text evidence="3">The sequence shown here is derived from an EMBL/GenBank/DDBJ whole genome shotgun (WGS) entry which is preliminary data.</text>
</comment>
<feature type="transmembrane region" description="Helical" evidence="1">
    <location>
        <begin position="340"/>
        <end position="360"/>
    </location>
</feature>
<evidence type="ECO:0000313" key="3">
    <source>
        <dbReference type="EMBL" id="GFR37779.1"/>
    </source>
</evidence>
<dbReference type="InterPro" id="IPR011642">
    <property type="entry name" value="Gate_dom"/>
</dbReference>
<sequence>MTASNFRNSPILTIILGTAACFVVGFIILYPDQILNSSLEGLTIWWKIVFPAMLPLLILVEIMTAMGIMHFIGALLDPVMRRMFRLPGIAGWCIAVGWTAGAPAGVQHIAKLRHAGQLTRQQAERLLALSYAASPVLIVIVIAAGFFQRPELGVPLLVIHWLGALIAALIATDSAADRKQQSAGPAQHRRRSKRQPGLLRRSLLAMEQARFEDGRSFGRLLGDSVFDSIQKLMIVGGYMIFFAVMLKIISLSGADHLIIQGGAALEAAFGLPAESPAAWLAGFFEQHLGAYALRSASYDIWSLAVLSALLGWSGLCLQVQTRSAMAGTDLRAAPFLLSRIVHAAAGAVLSFLLFPLLNLLPAAARGFRLSEETGVPVWAEWPYAAGASRGYPDLITVIRFDAWLIFGASCGILLLALLSLLYDAMSDAGRRHNG</sequence>
<evidence type="ECO:0000313" key="4">
    <source>
        <dbReference type="Proteomes" id="UP000654993"/>
    </source>
</evidence>
<keyword evidence="4" id="KW-1185">Reference proteome</keyword>
<gene>
    <name evidence="3" type="ORF">PRECH8_10750</name>
</gene>
<keyword evidence="1" id="KW-0472">Membrane</keyword>
<reference evidence="3" key="2">
    <citation type="journal article" date="2021" name="Data Brief">
        <title>Draft genome sequence data of the facultative, thermophilic, xylanolytic bacterium Paenibacillus sp. strain DA-C8.</title>
        <authorList>
            <person name="Chhe C."/>
            <person name="Uke A."/>
            <person name="Baramee S."/>
            <person name="Ungkulpasvich U."/>
            <person name="Tachaapaikoon C."/>
            <person name="Pason P."/>
            <person name="Waeonukul R."/>
            <person name="Ratanakhanokchai K."/>
            <person name="Kosugi A."/>
        </authorList>
    </citation>
    <scope>NUCLEOTIDE SEQUENCE</scope>
    <source>
        <strain evidence="3">DA-C8</strain>
    </source>
</reference>
<dbReference type="AlphaFoldDB" id="A0A916QF35"/>
<dbReference type="EMBL" id="BMAQ01000006">
    <property type="protein sequence ID" value="GFR37779.1"/>
    <property type="molecule type" value="Genomic_DNA"/>
</dbReference>
<feature type="domain" description="Nucleoside transporter/FeoB GTPase Gate" evidence="2">
    <location>
        <begin position="47"/>
        <end position="146"/>
    </location>
</feature>